<evidence type="ECO:0000256" key="1">
    <source>
        <dbReference type="SAM" id="Phobius"/>
    </source>
</evidence>
<name>A0A6B0SPL9_9EURY</name>
<evidence type="ECO:0000313" key="3">
    <source>
        <dbReference type="Proteomes" id="UP000471521"/>
    </source>
</evidence>
<accession>A0A6B0SPL9</accession>
<comment type="caution">
    <text evidence="2">The sequence shown here is derived from an EMBL/GenBank/DDBJ whole genome shotgun (WGS) entry which is preliminary data.</text>
</comment>
<feature type="transmembrane region" description="Helical" evidence="1">
    <location>
        <begin position="56"/>
        <end position="78"/>
    </location>
</feature>
<sequence>AFVAATLALTAGSASTTLATASTYAFFVLSLFWPIVVSVAAALAESELGVDLASSTVDAIVLGSPLFAYGNALGVVGIQTVSTSGQSSPWVGVVVLAAWTGLGFALAAARFGRVDL</sequence>
<feature type="transmembrane region" description="Helical" evidence="1">
    <location>
        <begin position="90"/>
        <end position="109"/>
    </location>
</feature>
<organism evidence="2 3">
    <name type="scientific">Halobacterium bonnevillei</name>
    <dbReference type="NCBI Taxonomy" id="2692200"/>
    <lineage>
        <taxon>Archaea</taxon>
        <taxon>Methanobacteriati</taxon>
        <taxon>Methanobacteriota</taxon>
        <taxon>Stenosarchaea group</taxon>
        <taxon>Halobacteria</taxon>
        <taxon>Halobacteriales</taxon>
        <taxon>Halobacteriaceae</taxon>
        <taxon>Halobacterium</taxon>
    </lineage>
</organism>
<keyword evidence="1" id="KW-1133">Transmembrane helix</keyword>
<protein>
    <submittedName>
        <fullName evidence="2">Uncharacterized protein</fullName>
    </submittedName>
</protein>
<keyword evidence="1" id="KW-0472">Membrane</keyword>
<proteinExistence type="predicted"/>
<keyword evidence="1" id="KW-0812">Transmembrane</keyword>
<evidence type="ECO:0000313" key="2">
    <source>
        <dbReference type="EMBL" id="MXR22416.1"/>
    </source>
</evidence>
<dbReference type="EMBL" id="WUUU01000274">
    <property type="protein sequence ID" value="MXR22416.1"/>
    <property type="molecule type" value="Genomic_DNA"/>
</dbReference>
<dbReference type="Proteomes" id="UP000471521">
    <property type="component" value="Unassembled WGS sequence"/>
</dbReference>
<keyword evidence="3" id="KW-1185">Reference proteome</keyword>
<reference evidence="2 3" key="1">
    <citation type="submission" date="2019-12" db="EMBL/GenBank/DDBJ databases">
        <title>Isolation and characterization of three novel carbon monoxide-oxidizing members of Halobacteria from salione crusts and soils.</title>
        <authorList>
            <person name="Myers M.R."/>
            <person name="King G.M."/>
        </authorList>
    </citation>
    <scope>NUCLEOTIDE SEQUENCE [LARGE SCALE GENOMIC DNA]</scope>
    <source>
        <strain evidence="2 3">PCN9</strain>
    </source>
</reference>
<dbReference type="AlphaFoldDB" id="A0A6B0SPL9"/>
<feature type="non-terminal residue" evidence="2">
    <location>
        <position position="1"/>
    </location>
</feature>
<feature type="transmembrane region" description="Helical" evidence="1">
    <location>
        <begin position="24"/>
        <end position="44"/>
    </location>
</feature>
<gene>
    <name evidence="2" type="ORF">GRX66_18185</name>
</gene>